<evidence type="ECO:0000256" key="2">
    <source>
        <dbReference type="ARBA" id="ARBA00008193"/>
    </source>
</evidence>
<dbReference type="AlphaFoldDB" id="A0A165EMI6"/>
<dbReference type="InterPro" id="IPR005115">
    <property type="entry name" value="Gly_transporter"/>
</dbReference>
<dbReference type="STRING" id="1452487.AVW16_02715"/>
<dbReference type="GO" id="GO:0005886">
    <property type="term" value="C:plasma membrane"/>
    <property type="evidence" value="ECO:0007669"/>
    <property type="project" value="UniProtKB-SubCell"/>
</dbReference>
<keyword evidence="3" id="KW-1003">Cell membrane</keyword>
<gene>
    <name evidence="9" type="ORF">AVW16_02715</name>
</gene>
<comment type="caution">
    <text evidence="9">The sequence shown here is derived from an EMBL/GenBank/DDBJ whole genome shotgun (WGS) entry which is preliminary data.</text>
</comment>
<keyword evidence="6 7" id="KW-0472">Membrane</keyword>
<evidence type="ECO:0000256" key="1">
    <source>
        <dbReference type="ARBA" id="ARBA00004651"/>
    </source>
</evidence>
<comment type="subcellular location">
    <subcellularLocation>
        <location evidence="1">Cell membrane</location>
        <topology evidence="1">Multi-pass membrane protein</topology>
    </subcellularLocation>
</comment>
<feature type="domain" description="Glycine transporter" evidence="8">
    <location>
        <begin position="93"/>
        <end position="164"/>
    </location>
</feature>
<evidence type="ECO:0000259" key="8">
    <source>
        <dbReference type="Pfam" id="PF03458"/>
    </source>
</evidence>
<comment type="similarity">
    <text evidence="2">Belongs to the UPF0126 family.</text>
</comment>
<keyword evidence="10" id="KW-1185">Reference proteome</keyword>
<keyword evidence="4 7" id="KW-0812">Transmembrane</keyword>
<dbReference type="Proteomes" id="UP000076625">
    <property type="component" value="Unassembled WGS sequence"/>
</dbReference>
<evidence type="ECO:0000313" key="10">
    <source>
        <dbReference type="Proteomes" id="UP000076625"/>
    </source>
</evidence>
<accession>A0A165EMI6</accession>
<protein>
    <recommendedName>
        <fullName evidence="8">Glycine transporter domain-containing protein</fullName>
    </recommendedName>
</protein>
<feature type="transmembrane region" description="Helical" evidence="7">
    <location>
        <begin position="63"/>
        <end position="79"/>
    </location>
</feature>
<name>A0A165EMI6_9NEIS</name>
<feature type="transmembrane region" description="Helical" evidence="7">
    <location>
        <begin position="115"/>
        <end position="134"/>
    </location>
</feature>
<dbReference type="Pfam" id="PF03458">
    <property type="entry name" value="Gly_transporter"/>
    <property type="match status" value="2"/>
</dbReference>
<evidence type="ECO:0000256" key="5">
    <source>
        <dbReference type="ARBA" id="ARBA00022989"/>
    </source>
</evidence>
<evidence type="ECO:0000256" key="4">
    <source>
        <dbReference type="ARBA" id="ARBA00022692"/>
    </source>
</evidence>
<dbReference type="PANTHER" id="PTHR30506">
    <property type="entry name" value="INNER MEMBRANE PROTEIN"/>
    <property type="match status" value="1"/>
</dbReference>
<feature type="transmembrane region" description="Helical" evidence="7">
    <location>
        <begin position="86"/>
        <end position="109"/>
    </location>
</feature>
<feature type="transmembrane region" description="Helical" evidence="7">
    <location>
        <begin position="6"/>
        <end position="22"/>
    </location>
</feature>
<feature type="transmembrane region" description="Helical" evidence="7">
    <location>
        <begin position="29"/>
        <end position="51"/>
    </location>
</feature>
<feature type="domain" description="Glycine transporter" evidence="8">
    <location>
        <begin position="5"/>
        <end position="75"/>
    </location>
</feature>
<evidence type="ECO:0000256" key="6">
    <source>
        <dbReference type="ARBA" id="ARBA00023136"/>
    </source>
</evidence>
<reference evidence="10" key="1">
    <citation type="submission" date="2016-01" db="EMBL/GenBank/DDBJ databases">
        <title>Draft genome of Chromobacterium sp. F49.</title>
        <authorList>
            <person name="Hong K.W."/>
        </authorList>
    </citation>
    <scope>NUCLEOTIDE SEQUENCE [LARGE SCALE GENOMIC DNA]</scope>
    <source>
        <strain evidence="10">CN10</strain>
    </source>
</reference>
<evidence type="ECO:0000256" key="3">
    <source>
        <dbReference type="ARBA" id="ARBA00022475"/>
    </source>
</evidence>
<keyword evidence="5 7" id="KW-1133">Transmembrane helix</keyword>
<organism evidence="9 10">
    <name type="scientific">Crenobacter luteus</name>
    <dbReference type="NCBI Taxonomy" id="1452487"/>
    <lineage>
        <taxon>Bacteria</taxon>
        <taxon>Pseudomonadati</taxon>
        <taxon>Pseudomonadota</taxon>
        <taxon>Betaproteobacteria</taxon>
        <taxon>Neisseriales</taxon>
        <taxon>Neisseriaceae</taxon>
        <taxon>Crenobacter</taxon>
    </lineage>
</organism>
<feature type="transmembrane region" description="Helical" evidence="7">
    <location>
        <begin position="146"/>
        <end position="165"/>
    </location>
</feature>
<feature type="transmembrane region" description="Helical" evidence="7">
    <location>
        <begin position="171"/>
        <end position="190"/>
    </location>
</feature>
<dbReference type="EMBL" id="LQQU01000058">
    <property type="protein sequence ID" value="KZE25954.1"/>
    <property type="molecule type" value="Genomic_DNA"/>
</dbReference>
<dbReference type="RefSeq" id="WP_066614425.1">
    <property type="nucleotide sequence ID" value="NZ_LQQU01000058.1"/>
</dbReference>
<evidence type="ECO:0000256" key="7">
    <source>
        <dbReference type="SAM" id="Phobius"/>
    </source>
</evidence>
<sequence>MAVDWFAVAGTAAFTFSGYLVGVRKHLDVLGVVIVSLLTAIGGGLIRDALISRVPRVFYDTEPLLVIGATLFVAWALRLHQRENELIARLFIVADSIGLVAFSLTGAMVGIELDLNAFGVLALAFITAVGGGMVRDMLVNDIPFILNQDFYGTVAILVGGGLYLLERFGLATPLNLQLLFWGGLALRLIAHWKELTLPKIVKPAHPD</sequence>
<evidence type="ECO:0000313" key="9">
    <source>
        <dbReference type="EMBL" id="KZE25954.1"/>
    </source>
</evidence>
<proteinExistence type="inferred from homology"/>
<dbReference type="PANTHER" id="PTHR30506:SF3">
    <property type="entry name" value="UPF0126 INNER MEMBRANE PROTEIN YADS-RELATED"/>
    <property type="match status" value="1"/>
</dbReference>